<sequence length="120" mass="13498">MSGKSRIPELADIPFTGAKSITEYSQAGRRICRDLAIEFDMGAEEVYQALVATARGNPLLFGVDIRMRARRVSKRLKRASEHQAAAGAELVAFWAQFRKEFADVLNPPKQPKQPFDFKDE</sequence>
<comment type="caution">
    <text evidence="1">The sequence shown here is derived from an EMBL/GenBank/DDBJ whole genome shotgun (WGS) entry which is preliminary data.</text>
</comment>
<proteinExistence type="predicted"/>
<dbReference type="EMBL" id="JBHTGP010000006">
    <property type="protein sequence ID" value="MFD0685885.1"/>
    <property type="molecule type" value="Genomic_DNA"/>
</dbReference>
<evidence type="ECO:0000313" key="1">
    <source>
        <dbReference type="EMBL" id="MFD0685885.1"/>
    </source>
</evidence>
<gene>
    <name evidence="1" type="ORF">ACFQZM_15375</name>
</gene>
<reference evidence="2" key="1">
    <citation type="journal article" date="2019" name="Int. J. Syst. Evol. Microbiol.">
        <title>The Global Catalogue of Microorganisms (GCM) 10K type strain sequencing project: providing services to taxonomists for standard genome sequencing and annotation.</title>
        <authorList>
            <consortium name="The Broad Institute Genomics Platform"/>
            <consortium name="The Broad Institute Genome Sequencing Center for Infectious Disease"/>
            <person name="Wu L."/>
            <person name="Ma J."/>
        </authorList>
    </citation>
    <scope>NUCLEOTIDE SEQUENCE [LARGE SCALE GENOMIC DNA]</scope>
    <source>
        <strain evidence="2">JCM 9371</strain>
    </source>
</reference>
<accession>A0ABW2XJ58</accession>
<name>A0ABW2XJ58_9ACTN</name>
<evidence type="ECO:0000313" key="2">
    <source>
        <dbReference type="Proteomes" id="UP001597063"/>
    </source>
</evidence>
<organism evidence="1 2">
    <name type="scientific">Actinomadura fibrosa</name>
    <dbReference type="NCBI Taxonomy" id="111802"/>
    <lineage>
        <taxon>Bacteria</taxon>
        <taxon>Bacillati</taxon>
        <taxon>Actinomycetota</taxon>
        <taxon>Actinomycetes</taxon>
        <taxon>Streptosporangiales</taxon>
        <taxon>Thermomonosporaceae</taxon>
        <taxon>Actinomadura</taxon>
    </lineage>
</organism>
<dbReference type="Proteomes" id="UP001597063">
    <property type="component" value="Unassembled WGS sequence"/>
</dbReference>
<dbReference type="RefSeq" id="WP_131755300.1">
    <property type="nucleotide sequence ID" value="NZ_CAACUY010000004.1"/>
</dbReference>
<protein>
    <submittedName>
        <fullName evidence="1">Uncharacterized protein</fullName>
    </submittedName>
</protein>
<keyword evidence="2" id="KW-1185">Reference proteome</keyword>